<comment type="caution">
    <text evidence="2">The sequence shown here is derived from an EMBL/GenBank/DDBJ whole genome shotgun (WGS) entry which is preliminary data.</text>
</comment>
<organism evidence="2 3">
    <name type="scientific">Streptomyces lomondensis</name>
    <dbReference type="NCBI Taxonomy" id="68229"/>
    <lineage>
        <taxon>Bacteria</taxon>
        <taxon>Bacillati</taxon>
        <taxon>Actinomycetota</taxon>
        <taxon>Actinomycetes</taxon>
        <taxon>Kitasatosporales</taxon>
        <taxon>Streptomycetaceae</taxon>
        <taxon>Streptomyces</taxon>
    </lineage>
</organism>
<dbReference type="EMBL" id="BMWC01000016">
    <property type="protein sequence ID" value="GGX31630.1"/>
    <property type="molecule type" value="Genomic_DNA"/>
</dbReference>
<evidence type="ECO:0000256" key="1">
    <source>
        <dbReference type="SAM" id="MobiDB-lite"/>
    </source>
</evidence>
<keyword evidence="3" id="KW-1185">Reference proteome</keyword>
<evidence type="ECO:0000313" key="2">
    <source>
        <dbReference type="EMBL" id="GGX31630.1"/>
    </source>
</evidence>
<name>A0ABQ2XT47_9ACTN</name>
<proteinExistence type="predicted"/>
<feature type="region of interest" description="Disordered" evidence="1">
    <location>
        <begin position="1"/>
        <end position="56"/>
    </location>
</feature>
<accession>A0ABQ2XT47</accession>
<gene>
    <name evidence="2" type="ORF">GCM10010383_72490</name>
</gene>
<reference evidence="3" key="1">
    <citation type="journal article" date="2019" name="Int. J. Syst. Evol. Microbiol.">
        <title>The Global Catalogue of Microorganisms (GCM) 10K type strain sequencing project: providing services to taxonomists for standard genome sequencing and annotation.</title>
        <authorList>
            <consortium name="The Broad Institute Genomics Platform"/>
            <consortium name="The Broad Institute Genome Sequencing Center for Infectious Disease"/>
            <person name="Wu L."/>
            <person name="Ma J."/>
        </authorList>
    </citation>
    <scope>NUCLEOTIDE SEQUENCE [LARGE SCALE GENOMIC DNA]</scope>
    <source>
        <strain evidence="3">JCM 4866</strain>
    </source>
</reference>
<feature type="compositionally biased region" description="Basic and acidic residues" evidence="1">
    <location>
        <begin position="1"/>
        <end position="18"/>
    </location>
</feature>
<protein>
    <submittedName>
        <fullName evidence="2">Uncharacterized protein</fullName>
    </submittedName>
</protein>
<feature type="compositionally biased region" description="Basic and acidic residues" evidence="1">
    <location>
        <begin position="39"/>
        <end position="48"/>
    </location>
</feature>
<sequence length="56" mass="6586">MGAEGMRQRARDMADKLRHMVGQGGHSGKARHKAQGRNKLLEEQMKKLQERRHRHR</sequence>
<dbReference type="Proteomes" id="UP000617743">
    <property type="component" value="Unassembled WGS sequence"/>
</dbReference>
<evidence type="ECO:0000313" key="3">
    <source>
        <dbReference type="Proteomes" id="UP000617743"/>
    </source>
</evidence>